<feature type="compositionally biased region" description="Polar residues" evidence="2">
    <location>
        <begin position="96"/>
        <end position="113"/>
    </location>
</feature>
<feature type="coiled-coil region" evidence="1">
    <location>
        <begin position="44"/>
        <end position="71"/>
    </location>
</feature>
<keyword evidence="1" id="KW-0175">Coiled coil</keyword>
<reference evidence="3 4" key="1">
    <citation type="submission" date="2019-07" db="EMBL/GenBank/DDBJ databases">
        <title>Complete Genome Sequence of Leptotrichia trevisanii Strain JMUB3870.</title>
        <authorList>
            <person name="Watanabe S."/>
            <person name="Cui L."/>
        </authorList>
    </citation>
    <scope>NUCLEOTIDE SEQUENCE [LARGE SCALE GENOMIC DNA]</scope>
    <source>
        <strain evidence="3 4">JMUB3870</strain>
        <plasmid evidence="3 4">pJMUB3870-2</plasmid>
    </source>
</reference>
<accession>A0A510K7W7</accession>
<keyword evidence="3" id="KW-0614">Plasmid</keyword>
<dbReference type="AlphaFoldDB" id="A0A510K7W7"/>
<dbReference type="Proteomes" id="UP000422644">
    <property type="component" value="Plasmid pJMUB3870-2"/>
</dbReference>
<name>A0A510K7W7_9FUSO</name>
<sequence>MNKTLNKRVVIANIRNSLKRFYANEGSQSYEELKEGMKDVYTIQGNLDDEMKKIEERIKSARENLVKIKADKENFDTIQKQFEYISKAFKEESNNEDNGINAESNNEDNGNKF</sequence>
<feature type="region of interest" description="Disordered" evidence="2">
    <location>
        <begin position="92"/>
        <end position="113"/>
    </location>
</feature>
<dbReference type="RefSeq" id="WP_155283288.1">
    <property type="nucleotide sequence ID" value="NZ_AP019833.1"/>
</dbReference>
<evidence type="ECO:0000256" key="1">
    <source>
        <dbReference type="SAM" id="Coils"/>
    </source>
</evidence>
<dbReference type="EMBL" id="AP019833">
    <property type="protein sequence ID" value="BBM46515.1"/>
    <property type="molecule type" value="Genomic_DNA"/>
</dbReference>
<organism evidence="3 4">
    <name type="scientific">Leptotrichia trevisanii</name>
    <dbReference type="NCBI Taxonomy" id="109328"/>
    <lineage>
        <taxon>Bacteria</taxon>
        <taxon>Fusobacteriati</taxon>
        <taxon>Fusobacteriota</taxon>
        <taxon>Fusobacteriia</taxon>
        <taxon>Fusobacteriales</taxon>
        <taxon>Leptotrichiaceae</taxon>
        <taxon>Leptotrichia</taxon>
    </lineage>
</organism>
<geneLocation type="plasmid" evidence="3 4">
    <name>pJMUB3870-2</name>
</geneLocation>
<proteinExistence type="predicted"/>
<evidence type="ECO:0000313" key="4">
    <source>
        <dbReference type="Proteomes" id="UP000422644"/>
    </source>
</evidence>
<protein>
    <submittedName>
        <fullName evidence="3">Uncharacterized protein</fullName>
    </submittedName>
</protein>
<evidence type="ECO:0000313" key="3">
    <source>
        <dbReference type="EMBL" id="BBM46515.1"/>
    </source>
</evidence>
<keyword evidence="4" id="KW-1185">Reference proteome</keyword>
<gene>
    <name evidence="3" type="ORF">JMUB3870_p2002</name>
</gene>
<evidence type="ECO:0000256" key="2">
    <source>
        <dbReference type="SAM" id="MobiDB-lite"/>
    </source>
</evidence>